<dbReference type="InterPro" id="IPR020942">
    <property type="entry name" value="Cyt_c_III_dom"/>
</dbReference>
<feature type="binding site" description="axial binding residue" evidence="6">
    <location>
        <position position="53"/>
    </location>
    <ligand>
        <name>heme c</name>
        <dbReference type="ChEBI" id="CHEBI:61717"/>
        <label>1</label>
    </ligand>
    <ligandPart>
        <name>Fe</name>
        <dbReference type="ChEBI" id="CHEBI:18248"/>
    </ligandPart>
</feature>
<feature type="binding site" description="covalent" evidence="6">
    <location>
        <position position="64"/>
    </location>
    <ligand>
        <name>heme c</name>
        <dbReference type="ChEBI" id="CHEBI:61717"/>
        <label>1</label>
    </ligand>
</feature>
<dbReference type="GO" id="GO:0020037">
    <property type="term" value="F:heme binding"/>
    <property type="evidence" value="ECO:0007669"/>
    <property type="project" value="InterPro"/>
</dbReference>
<accession>A0A7C0U1F1</accession>
<dbReference type="InterPro" id="IPR036280">
    <property type="entry name" value="Multihaem_cyt_sf"/>
</dbReference>
<name>A0A7C0U1F1_DESA2</name>
<comment type="cofactor">
    <cofactor evidence="6">
        <name>heme c</name>
        <dbReference type="ChEBI" id="CHEBI:61717"/>
    </cofactor>
    <text evidence="6">Binds 4 heme c groups covalently per monomer.</text>
</comment>
<feature type="binding site" description="axial binding residue" evidence="6">
    <location>
        <position position="87"/>
    </location>
    <ligand>
        <name>heme c</name>
        <dbReference type="ChEBI" id="CHEBI:61717"/>
        <label>1</label>
    </ligand>
    <ligandPart>
        <name>Fe</name>
        <dbReference type="ChEBI" id="CHEBI:18248"/>
    </ligandPart>
</feature>
<organism evidence="8">
    <name type="scientific">Desulfofervidus auxilii</name>
    <dbReference type="NCBI Taxonomy" id="1621989"/>
    <lineage>
        <taxon>Bacteria</taxon>
        <taxon>Pseudomonadati</taxon>
        <taxon>Thermodesulfobacteriota</taxon>
        <taxon>Candidatus Desulfofervidia</taxon>
        <taxon>Candidatus Desulfofervidales</taxon>
        <taxon>Candidatus Desulfofervidaceae</taxon>
        <taxon>Candidatus Desulfofervidus</taxon>
    </lineage>
</organism>
<feature type="binding site" description="axial binding residue" evidence="6">
    <location>
        <position position="131"/>
    </location>
    <ligand>
        <name>heme c</name>
        <dbReference type="ChEBI" id="CHEBI:61717"/>
        <label>1</label>
    </ligand>
    <ligandPart>
        <name>Fe</name>
        <dbReference type="ChEBI" id="CHEBI:18248"/>
    </ligandPart>
</feature>
<feature type="binding site" description="axial binding residue" evidence="6">
    <location>
        <position position="127"/>
    </location>
    <ligand>
        <name>heme c</name>
        <dbReference type="ChEBI" id="CHEBI:61717"/>
        <label>1</label>
    </ligand>
    <ligandPart>
        <name>Fe</name>
        <dbReference type="ChEBI" id="CHEBI:18248"/>
    </ligandPart>
</feature>
<proteinExistence type="predicted"/>
<dbReference type="InterPro" id="IPR002322">
    <property type="entry name" value="Cyt_c_III"/>
</dbReference>
<feature type="binding site" description="axial binding residue" evidence="6">
    <location>
        <position position="110"/>
    </location>
    <ligand>
        <name>heme c</name>
        <dbReference type="ChEBI" id="CHEBI:61717"/>
        <label>1</label>
    </ligand>
    <ligandPart>
        <name>Fe</name>
        <dbReference type="ChEBI" id="CHEBI:18248"/>
    </ligandPart>
</feature>
<dbReference type="Proteomes" id="UP000886289">
    <property type="component" value="Unassembled WGS sequence"/>
</dbReference>
<keyword evidence="4" id="KW-0249">Electron transport</keyword>
<feature type="binding site" description="covalent" evidence="6">
    <location>
        <position position="67"/>
    </location>
    <ligand>
        <name>heme c</name>
        <dbReference type="ChEBI" id="CHEBI:61717"/>
        <label>1</label>
    </ligand>
</feature>
<dbReference type="GO" id="GO:0046872">
    <property type="term" value="F:metal ion binding"/>
    <property type="evidence" value="ECO:0007669"/>
    <property type="project" value="UniProtKB-KW"/>
</dbReference>
<sequence>MRRYCFILLISAIILIVLQVYAQQTPPVELLEIRDSKFEQFGPYRYPSVWFSHELHTEEYQVTCNSCHHLYKNGQNIWTPKKQVQECSDCHGKTKQELTIAYHMKCWGCHKRIKEIYPPADVPTVECNRCHIKSVNLRKEERRIKQKLKNKQKKVGEIIKHLKIKGFYR</sequence>
<dbReference type="GO" id="GO:0009055">
    <property type="term" value="F:electron transfer activity"/>
    <property type="evidence" value="ECO:0007669"/>
    <property type="project" value="InterPro"/>
</dbReference>
<dbReference type="Pfam" id="PF02085">
    <property type="entry name" value="Cytochrom_CIII"/>
    <property type="match status" value="1"/>
</dbReference>
<feature type="binding site" description="axial binding residue" evidence="6">
    <location>
        <position position="106"/>
    </location>
    <ligand>
        <name>heme c</name>
        <dbReference type="ChEBI" id="CHEBI:61717"/>
        <label>1</label>
    </ligand>
    <ligandPart>
        <name>Fe</name>
        <dbReference type="ChEBI" id="CHEBI:18248"/>
    </ligandPart>
</feature>
<evidence type="ECO:0000256" key="1">
    <source>
        <dbReference type="ARBA" id="ARBA00022448"/>
    </source>
</evidence>
<feature type="binding site" description="axial binding residue" evidence="6">
    <location>
        <position position="69"/>
    </location>
    <ligand>
        <name>heme c</name>
        <dbReference type="ChEBI" id="CHEBI:61717"/>
        <label>2</label>
    </ligand>
    <ligandPart>
        <name>Fe</name>
        <dbReference type="ChEBI" id="CHEBI:18248"/>
    </ligandPart>
</feature>
<dbReference type="EMBL" id="DRBS01000046">
    <property type="protein sequence ID" value="HDD43460.1"/>
    <property type="molecule type" value="Genomic_DNA"/>
</dbReference>
<feature type="binding site" description="axial binding residue" evidence="6">
    <location>
        <position position="56"/>
    </location>
    <ligand>
        <name>heme c</name>
        <dbReference type="ChEBI" id="CHEBI:61717"/>
        <label>1</label>
    </ligand>
    <ligandPart>
        <name>Fe</name>
        <dbReference type="ChEBI" id="CHEBI:18248"/>
    </ligandPart>
</feature>
<keyword evidence="5 6" id="KW-0408">Iron</keyword>
<evidence type="ECO:0000256" key="2">
    <source>
        <dbReference type="ARBA" id="ARBA00022617"/>
    </source>
</evidence>
<evidence type="ECO:0000313" key="8">
    <source>
        <dbReference type="EMBL" id="HDD43460.1"/>
    </source>
</evidence>
<evidence type="ECO:0000256" key="6">
    <source>
        <dbReference type="PIRSR" id="PIRSR602322-1"/>
    </source>
</evidence>
<evidence type="ECO:0000256" key="4">
    <source>
        <dbReference type="ARBA" id="ARBA00022982"/>
    </source>
</evidence>
<protein>
    <recommendedName>
        <fullName evidence="7">Class III cytochrome C domain-containing protein</fullName>
    </recommendedName>
</protein>
<feature type="domain" description="Class III cytochrome C" evidence="7">
    <location>
        <begin position="46"/>
        <end position="131"/>
    </location>
</feature>
<evidence type="ECO:0000259" key="7">
    <source>
        <dbReference type="Pfam" id="PF02085"/>
    </source>
</evidence>
<dbReference type="Gene3D" id="3.90.10.10">
    <property type="entry name" value="Cytochrome C3"/>
    <property type="match status" value="1"/>
</dbReference>
<dbReference type="AlphaFoldDB" id="A0A7C0U1F1"/>
<feature type="binding site" description="axial binding residue" evidence="6">
    <location>
        <position position="68"/>
    </location>
    <ligand>
        <name>heme c</name>
        <dbReference type="ChEBI" id="CHEBI:61717"/>
        <label>1</label>
    </ligand>
    <ligandPart>
        <name>Fe</name>
        <dbReference type="ChEBI" id="CHEBI:18248"/>
    </ligandPart>
</feature>
<dbReference type="PRINTS" id="PR00609">
    <property type="entry name" value="CYTOCHROMEC3"/>
</dbReference>
<evidence type="ECO:0000256" key="3">
    <source>
        <dbReference type="ARBA" id="ARBA00022723"/>
    </source>
</evidence>
<dbReference type="CDD" id="cd08168">
    <property type="entry name" value="Cytochrom_C3"/>
    <property type="match status" value="1"/>
</dbReference>
<reference evidence="8" key="1">
    <citation type="journal article" date="2020" name="mSystems">
        <title>Genome- and Community-Level Interaction Insights into Carbon Utilization and Element Cycling Functions of Hydrothermarchaeota in Hydrothermal Sediment.</title>
        <authorList>
            <person name="Zhou Z."/>
            <person name="Liu Y."/>
            <person name="Xu W."/>
            <person name="Pan J."/>
            <person name="Luo Z.H."/>
            <person name="Li M."/>
        </authorList>
    </citation>
    <scope>NUCLEOTIDE SEQUENCE [LARGE SCALE GENOMIC DNA]</scope>
    <source>
        <strain evidence="8">HyVt-233</strain>
    </source>
</reference>
<dbReference type="SUPFAM" id="SSF48695">
    <property type="entry name" value="Multiheme cytochromes"/>
    <property type="match status" value="1"/>
</dbReference>
<keyword evidence="1" id="KW-0813">Transport</keyword>
<feature type="binding site" description="axial binding residue" evidence="6">
    <location>
        <position position="130"/>
    </location>
    <ligand>
        <name>heme c</name>
        <dbReference type="ChEBI" id="CHEBI:61717"/>
        <label>1</label>
    </ligand>
    <ligandPart>
        <name>Fe</name>
        <dbReference type="ChEBI" id="CHEBI:18248"/>
    </ligandPart>
</feature>
<gene>
    <name evidence="8" type="ORF">ENG63_01165</name>
</gene>
<evidence type="ECO:0000256" key="5">
    <source>
        <dbReference type="ARBA" id="ARBA00023004"/>
    </source>
</evidence>
<comment type="caution">
    <text evidence="8">The sequence shown here is derived from an EMBL/GenBank/DDBJ whole genome shotgun (WGS) entry which is preliminary data.</text>
</comment>
<feature type="binding site" description="axial binding residue" evidence="6">
    <location>
        <position position="109"/>
    </location>
    <ligand>
        <name>heme c</name>
        <dbReference type="ChEBI" id="CHEBI:61717"/>
        <label>1</label>
    </ligand>
    <ligandPart>
        <name>Fe</name>
        <dbReference type="ChEBI" id="CHEBI:18248"/>
    </ligandPart>
</feature>
<keyword evidence="2 6" id="KW-0349">Heme</keyword>
<keyword evidence="3 6" id="KW-0479">Metal-binding</keyword>